<keyword evidence="6 7" id="KW-0539">Nucleus</keyword>
<comment type="function">
    <text evidence="7">Component of the SMC5-SMC6 complex, that promotes sister chromatid alignment after DNA damage and facilitates double-stranded DNA breaks (DSBs) repair via homologous recombination between sister chromatids.</text>
</comment>
<dbReference type="InterPro" id="IPR027786">
    <property type="entry name" value="Nse4/EID"/>
</dbReference>
<organism evidence="11 12">
    <name type="scientific">Limulus polyphemus</name>
    <name type="common">Atlantic horseshoe crab</name>
    <dbReference type="NCBI Taxonomy" id="6850"/>
    <lineage>
        <taxon>Eukaryota</taxon>
        <taxon>Metazoa</taxon>
        <taxon>Ecdysozoa</taxon>
        <taxon>Arthropoda</taxon>
        <taxon>Chelicerata</taxon>
        <taxon>Merostomata</taxon>
        <taxon>Xiphosura</taxon>
        <taxon>Limulidae</taxon>
        <taxon>Limulus</taxon>
    </lineage>
</organism>
<keyword evidence="3 7" id="KW-0227">DNA damage</keyword>
<evidence type="ECO:0000259" key="10">
    <source>
        <dbReference type="Pfam" id="PF15412"/>
    </source>
</evidence>
<dbReference type="InterPro" id="IPR014854">
    <property type="entry name" value="Nse4_C"/>
</dbReference>
<dbReference type="PANTHER" id="PTHR16140:SF0">
    <property type="entry name" value="NON-STRUCTURAL MAINTENANCE OF CHROMOSOMES ELEMENT 4"/>
    <property type="match status" value="1"/>
</dbReference>
<name>A0ABM1B3F9_LIMPO</name>
<keyword evidence="5 7" id="KW-0234">DNA repair</keyword>
<evidence type="ECO:0000256" key="8">
    <source>
        <dbReference type="SAM" id="MobiDB-lite"/>
    </source>
</evidence>
<evidence type="ECO:0000313" key="11">
    <source>
        <dbReference type="Proteomes" id="UP000694941"/>
    </source>
</evidence>
<dbReference type="Pfam" id="PF15412">
    <property type="entry name" value="Nse4-Nse3_bdg"/>
    <property type="match status" value="1"/>
</dbReference>
<feature type="compositionally biased region" description="Polar residues" evidence="8">
    <location>
        <begin position="194"/>
        <end position="204"/>
    </location>
</feature>
<feature type="compositionally biased region" description="Basic and acidic residues" evidence="8">
    <location>
        <begin position="180"/>
        <end position="193"/>
    </location>
</feature>
<evidence type="ECO:0000313" key="12">
    <source>
        <dbReference type="RefSeq" id="XP_013774023.1"/>
    </source>
</evidence>
<keyword evidence="4 7" id="KW-0233">DNA recombination</keyword>
<evidence type="ECO:0000256" key="3">
    <source>
        <dbReference type="ARBA" id="ARBA00022763"/>
    </source>
</evidence>
<sequence>MADNDEILDREMRDISFADEVEEEQERRLIRHEYRRLLNETQENREEIIQSQPDCGLESCLMQAEALFPKVKKPREAVLDAKLVSECASLSKQKAEAFHTNFTVFRPVEFAEKLATFLGKSRVEDDDDVEFNRKTLSNHDVSIPKHRWVTFGKTISTVFHKTPSFHFMCGSFERGPMEYKKATRNSRRDEKDASSSVVVPQSVTGVGKSHQETTTEEVERLLGLLKKIHIKNNRQPVCYFKFVTNPHSFAQTVENMFHVSFLIKEGAAVLSLNEDHLPVIAPVGKRNEEKEDMQKMSPGYNANYNAKLEGNCQGIQHHQATNSTSK</sequence>
<dbReference type="GeneID" id="106459005"/>
<feature type="domain" description="Nse4/EID protein Nse3/MAGE-binding" evidence="10">
    <location>
        <begin position="80"/>
        <end position="128"/>
    </location>
</feature>
<evidence type="ECO:0000256" key="6">
    <source>
        <dbReference type="ARBA" id="ARBA00023242"/>
    </source>
</evidence>
<dbReference type="PANTHER" id="PTHR16140">
    <property type="entry name" value="NON-STRUCTURAL MAINTENANCE OF CHROMOSOMES ELEMENT 4"/>
    <property type="match status" value="1"/>
</dbReference>
<evidence type="ECO:0000256" key="5">
    <source>
        <dbReference type="ARBA" id="ARBA00023204"/>
    </source>
</evidence>
<evidence type="ECO:0000256" key="1">
    <source>
        <dbReference type="ARBA" id="ARBA00004123"/>
    </source>
</evidence>
<reference evidence="12" key="1">
    <citation type="submission" date="2025-08" db="UniProtKB">
        <authorList>
            <consortium name="RefSeq"/>
        </authorList>
    </citation>
    <scope>IDENTIFICATION</scope>
    <source>
        <tissue evidence="12">Muscle</tissue>
    </source>
</reference>
<feature type="region of interest" description="Disordered" evidence="8">
    <location>
        <begin position="180"/>
        <end position="212"/>
    </location>
</feature>
<dbReference type="Pfam" id="PF08743">
    <property type="entry name" value="Nse4_C"/>
    <property type="match status" value="1"/>
</dbReference>
<feature type="domain" description="Non-structural maintenance of chromosome element 4 C-terminal" evidence="9">
    <location>
        <begin position="236"/>
        <end position="295"/>
    </location>
</feature>
<gene>
    <name evidence="12" type="primary">LOC106459005</name>
</gene>
<protein>
    <recommendedName>
        <fullName evidence="7">Non-structural maintenance of chromosomes element 4</fullName>
    </recommendedName>
</protein>
<proteinExistence type="inferred from homology"/>
<comment type="subunit">
    <text evidence="7">Component of the SMC5-SMC6 complex.</text>
</comment>
<dbReference type="Proteomes" id="UP000694941">
    <property type="component" value="Unplaced"/>
</dbReference>
<comment type="subcellular location">
    <subcellularLocation>
        <location evidence="1 7">Nucleus</location>
    </subcellularLocation>
</comment>
<evidence type="ECO:0000256" key="7">
    <source>
        <dbReference type="RuleBase" id="RU365071"/>
    </source>
</evidence>
<dbReference type="RefSeq" id="XP_013774023.1">
    <property type="nucleotide sequence ID" value="XM_013918569.2"/>
</dbReference>
<accession>A0ABM1B3F9</accession>
<dbReference type="InterPro" id="IPR029225">
    <property type="entry name" value="Nse4_Nse3-bd"/>
</dbReference>
<evidence type="ECO:0000256" key="4">
    <source>
        <dbReference type="ARBA" id="ARBA00023172"/>
    </source>
</evidence>
<comment type="similarity">
    <text evidence="2 7">Belongs to the NSE4 family.</text>
</comment>
<evidence type="ECO:0000259" key="9">
    <source>
        <dbReference type="Pfam" id="PF08743"/>
    </source>
</evidence>
<keyword evidence="11" id="KW-1185">Reference proteome</keyword>
<evidence type="ECO:0000256" key="2">
    <source>
        <dbReference type="ARBA" id="ARBA00008997"/>
    </source>
</evidence>